<dbReference type="InterPro" id="IPR050540">
    <property type="entry name" value="F-actin_Monoox_Mical"/>
</dbReference>
<feature type="region of interest" description="Disordered" evidence="4">
    <location>
        <begin position="62"/>
        <end position="90"/>
    </location>
</feature>
<evidence type="ECO:0000259" key="5">
    <source>
        <dbReference type="PROSITE" id="PS50021"/>
    </source>
</evidence>
<reference evidence="6 7" key="2">
    <citation type="journal article" date="2019" name="G3 (Bethesda)">
        <title>Hybrid Assembly of the Genome of the Entomopathogenic Nematode Steinernema carpocapsae Identifies the X-Chromosome.</title>
        <authorList>
            <person name="Serra L."/>
            <person name="Macchietto M."/>
            <person name="Macias-Munoz A."/>
            <person name="McGill C.J."/>
            <person name="Rodriguez I.M."/>
            <person name="Rodriguez B."/>
            <person name="Murad R."/>
            <person name="Mortazavi A."/>
        </authorList>
    </citation>
    <scope>NUCLEOTIDE SEQUENCE [LARGE SCALE GENOMIC DNA]</scope>
    <source>
        <strain evidence="6 7">ALL</strain>
    </source>
</reference>
<feature type="compositionally biased region" description="Low complexity" evidence="4">
    <location>
        <begin position="74"/>
        <end position="88"/>
    </location>
</feature>
<protein>
    <recommendedName>
        <fullName evidence="5">Calponin-homology (CH) domain-containing protein</fullName>
    </recommendedName>
</protein>
<sequence>MATADDLASVRSIVKNCIEKVQKEESGLKSSKASGKKTPKFDLWANRPESVLQLARHYSAVSAQQEVQRHRNRSSGIRTTSTSGPSTPVRDSIGGIASLSQTHLHKAQSTSTMKQNVFKQMDQQARQQNGPVTPRFGGGTFSPNTIKDALLRWCQSRVREYPIEITNFSSSWADGMAFCALVHRFAPNAFDFYALHPQNRKFNFELAFRVAEENGIVPLLEVEDMLLMGNRPDWKCVFTYVQSFYRQFKDCN</sequence>
<dbReference type="SUPFAM" id="SSF47576">
    <property type="entry name" value="Calponin-homology domain, CH-domain"/>
    <property type="match status" value="1"/>
</dbReference>
<dbReference type="EMBL" id="AZBU02000005">
    <property type="protein sequence ID" value="TKR78206.1"/>
    <property type="molecule type" value="Genomic_DNA"/>
</dbReference>
<dbReference type="PANTHER" id="PTHR23167">
    <property type="entry name" value="CALPONIN HOMOLOGY DOMAIN-CONTAINING PROTEIN DDB_G0272472-RELATED"/>
    <property type="match status" value="1"/>
</dbReference>
<proteinExistence type="inferred from homology"/>
<accession>A0A4U5N6H3</accession>
<name>A0A4U5N6H3_STECR</name>
<evidence type="ECO:0000256" key="4">
    <source>
        <dbReference type="SAM" id="MobiDB-lite"/>
    </source>
</evidence>
<comment type="caution">
    <text evidence="6">The sequence shown here is derived from an EMBL/GenBank/DDBJ whole genome shotgun (WGS) entry which is preliminary data.</text>
</comment>
<evidence type="ECO:0000313" key="7">
    <source>
        <dbReference type="Proteomes" id="UP000298663"/>
    </source>
</evidence>
<keyword evidence="7" id="KW-1185">Reference proteome</keyword>
<dbReference type="PROSITE" id="PS50021">
    <property type="entry name" value="CH"/>
    <property type="match status" value="1"/>
</dbReference>
<dbReference type="InterPro" id="IPR001715">
    <property type="entry name" value="CH_dom"/>
</dbReference>
<reference evidence="6 7" key="1">
    <citation type="journal article" date="2015" name="Genome Biol.">
        <title>Comparative genomics of Steinernema reveals deeply conserved gene regulatory networks.</title>
        <authorList>
            <person name="Dillman A.R."/>
            <person name="Macchietto M."/>
            <person name="Porter C.F."/>
            <person name="Rogers A."/>
            <person name="Williams B."/>
            <person name="Antoshechkin I."/>
            <person name="Lee M.M."/>
            <person name="Goodwin Z."/>
            <person name="Lu X."/>
            <person name="Lewis E.E."/>
            <person name="Goodrich-Blair H."/>
            <person name="Stock S.P."/>
            <person name="Adams B.J."/>
            <person name="Sternberg P.W."/>
            <person name="Mortazavi A."/>
        </authorList>
    </citation>
    <scope>NUCLEOTIDE SEQUENCE [LARGE SCALE GENOMIC DNA]</scope>
    <source>
        <strain evidence="6 7">ALL</strain>
    </source>
</reference>
<comment type="similarity">
    <text evidence="3">Belongs to the smoothelin family.</text>
</comment>
<evidence type="ECO:0000313" key="6">
    <source>
        <dbReference type="EMBL" id="TKR78206.1"/>
    </source>
</evidence>
<dbReference type="PANTHER" id="PTHR23167:SF88">
    <property type="entry name" value="CALPONIN-HOMOLOGY (CH) DOMAIN-CONTAINING PROTEIN"/>
    <property type="match status" value="1"/>
</dbReference>
<evidence type="ECO:0000256" key="2">
    <source>
        <dbReference type="ARBA" id="ARBA00023054"/>
    </source>
</evidence>
<feature type="domain" description="Calponin-homology (CH)" evidence="5">
    <location>
        <begin position="144"/>
        <end position="249"/>
    </location>
</feature>
<evidence type="ECO:0000256" key="1">
    <source>
        <dbReference type="ARBA" id="ARBA00022553"/>
    </source>
</evidence>
<dbReference type="FunFam" id="1.10.418.10:FF:000009">
    <property type="entry name" value="smoothelin isoform X2"/>
    <property type="match status" value="1"/>
</dbReference>
<dbReference type="Pfam" id="PF00307">
    <property type="entry name" value="CH"/>
    <property type="match status" value="1"/>
</dbReference>
<dbReference type="InterPro" id="IPR036872">
    <property type="entry name" value="CH_dom_sf"/>
</dbReference>
<dbReference type="Gene3D" id="1.10.418.10">
    <property type="entry name" value="Calponin-like domain"/>
    <property type="match status" value="1"/>
</dbReference>
<keyword evidence="2" id="KW-0175">Coiled coil</keyword>
<dbReference type="AlphaFoldDB" id="A0A4U5N6H3"/>
<organism evidence="6 7">
    <name type="scientific">Steinernema carpocapsae</name>
    <name type="common">Entomopathogenic nematode</name>
    <dbReference type="NCBI Taxonomy" id="34508"/>
    <lineage>
        <taxon>Eukaryota</taxon>
        <taxon>Metazoa</taxon>
        <taxon>Ecdysozoa</taxon>
        <taxon>Nematoda</taxon>
        <taxon>Chromadorea</taxon>
        <taxon>Rhabditida</taxon>
        <taxon>Tylenchina</taxon>
        <taxon>Panagrolaimomorpha</taxon>
        <taxon>Strongyloidoidea</taxon>
        <taxon>Steinernematidae</taxon>
        <taxon>Steinernema</taxon>
    </lineage>
</organism>
<dbReference type="SMART" id="SM00033">
    <property type="entry name" value="CH"/>
    <property type="match status" value="1"/>
</dbReference>
<feature type="region of interest" description="Disordered" evidence="4">
    <location>
        <begin position="21"/>
        <end position="40"/>
    </location>
</feature>
<keyword evidence="1" id="KW-0597">Phosphoprotein</keyword>
<dbReference type="Proteomes" id="UP000298663">
    <property type="component" value="Unassembled WGS sequence"/>
</dbReference>
<evidence type="ECO:0000256" key="3">
    <source>
        <dbReference type="ARBA" id="ARBA00061655"/>
    </source>
</evidence>
<dbReference type="CDD" id="cd21200">
    <property type="entry name" value="CH_SMTN-like"/>
    <property type="match status" value="1"/>
</dbReference>
<gene>
    <name evidence="6" type="ORF">L596_019054</name>
</gene>